<dbReference type="InterPro" id="IPR046335">
    <property type="entry name" value="LacI/GalR-like_sensor"/>
</dbReference>
<dbReference type="InterPro" id="IPR009057">
    <property type="entry name" value="Homeodomain-like_sf"/>
</dbReference>
<proteinExistence type="predicted"/>
<keyword evidence="2" id="KW-0238">DNA-binding</keyword>
<dbReference type="InterPro" id="IPR018060">
    <property type="entry name" value="HTH_AraC"/>
</dbReference>
<dbReference type="InterPro" id="IPR018062">
    <property type="entry name" value="HTH_AraC-typ_CS"/>
</dbReference>
<feature type="domain" description="HTH araC/xylS-type" evidence="4">
    <location>
        <begin position="286"/>
        <end position="384"/>
    </location>
</feature>
<keyword evidence="6" id="KW-1185">Reference proteome</keyword>
<gene>
    <name evidence="5" type="ORF">G4L39_12450</name>
</gene>
<protein>
    <submittedName>
        <fullName evidence="5">Substrate-binding domain-containing protein</fullName>
    </submittedName>
</protein>
<dbReference type="GO" id="GO:0000976">
    <property type="term" value="F:transcription cis-regulatory region binding"/>
    <property type="evidence" value="ECO:0007669"/>
    <property type="project" value="TreeGrafter"/>
</dbReference>
<dbReference type="RefSeq" id="WP_165108540.1">
    <property type="nucleotide sequence ID" value="NZ_JAAKYA010000082.1"/>
</dbReference>
<evidence type="ECO:0000256" key="3">
    <source>
        <dbReference type="ARBA" id="ARBA00023163"/>
    </source>
</evidence>
<dbReference type="SUPFAM" id="SSF53822">
    <property type="entry name" value="Periplasmic binding protein-like I"/>
    <property type="match status" value="1"/>
</dbReference>
<dbReference type="PANTHER" id="PTHR30146:SF24">
    <property type="entry name" value="XYLOSE OPERON REGULATORY PROTEIN"/>
    <property type="match status" value="1"/>
</dbReference>
<organism evidence="5 6">
    <name type="scientific">Limisphaera ngatamarikiensis</name>
    <dbReference type="NCBI Taxonomy" id="1324935"/>
    <lineage>
        <taxon>Bacteria</taxon>
        <taxon>Pseudomonadati</taxon>
        <taxon>Verrucomicrobiota</taxon>
        <taxon>Verrucomicrobiia</taxon>
        <taxon>Limisphaerales</taxon>
        <taxon>Limisphaeraceae</taxon>
        <taxon>Limisphaera</taxon>
    </lineage>
</organism>
<dbReference type="SMART" id="SM00342">
    <property type="entry name" value="HTH_ARAC"/>
    <property type="match status" value="1"/>
</dbReference>
<dbReference type="Gene3D" id="1.10.10.60">
    <property type="entry name" value="Homeodomain-like"/>
    <property type="match status" value="1"/>
</dbReference>
<comment type="caution">
    <text evidence="5">The sequence shown here is derived from an EMBL/GenBank/DDBJ whole genome shotgun (WGS) entry which is preliminary data.</text>
</comment>
<dbReference type="CDD" id="cd01543">
    <property type="entry name" value="PBP1_XylR"/>
    <property type="match status" value="1"/>
</dbReference>
<evidence type="ECO:0000256" key="2">
    <source>
        <dbReference type="ARBA" id="ARBA00023125"/>
    </source>
</evidence>
<reference evidence="5 6" key="1">
    <citation type="submission" date="2020-02" db="EMBL/GenBank/DDBJ databases">
        <title>Draft genome sequence of Limisphaera ngatamarikiensis NGM72.4T, a thermophilic Verrucomicrobia grouped in subdivision 3.</title>
        <authorList>
            <person name="Carere C.R."/>
            <person name="Steen J."/>
            <person name="Hugenholtz P."/>
            <person name="Stott M.B."/>
        </authorList>
    </citation>
    <scope>NUCLEOTIDE SEQUENCE [LARGE SCALE GENOMIC DNA]</scope>
    <source>
        <strain evidence="5 6">NGM72.4</strain>
    </source>
</reference>
<dbReference type="SUPFAM" id="SSF46689">
    <property type="entry name" value="Homeodomain-like"/>
    <property type="match status" value="2"/>
</dbReference>
<dbReference type="Pfam" id="PF13377">
    <property type="entry name" value="Peripla_BP_3"/>
    <property type="match status" value="1"/>
</dbReference>
<dbReference type="PROSITE" id="PS01124">
    <property type="entry name" value="HTH_ARAC_FAMILY_2"/>
    <property type="match status" value="1"/>
</dbReference>
<dbReference type="Proteomes" id="UP000477311">
    <property type="component" value="Unassembled WGS sequence"/>
</dbReference>
<keyword evidence="3" id="KW-0804">Transcription</keyword>
<dbReference type="PROSITE" id="PS00041">
    <property type="entry name" value="HTH_ARAC_FAMILY_1"/>
    <property type="match status" value="1"/>
</dbReference>
<keyword evidence="1" id="KW-0805">Transcription regulation</keyword>
<evidence type="ECO:0000313" key="5">
    <source>
        <dbReference type="EMBL" id="NGO40197.1"/>
    </source>
</evidence>
<evidence type="ECO:0000256" key="1">
    <source>
        <dbReference type="ARBA" id="ARBA00023015"/>
    </source>
</evidence>
<evidence type="ECO:0000313" key="6">
    <source>
        <dbReference type="Proteomes" id="UP000477311"/>
    </source>
</evidence>
<dbReference type="Gene3D" id="3.40.50.2300">
    <property type="match status" value="2"/>
</dbReference>
<dbReference type="InterPro" id="IPR028082">
    <property type="entry name" value="Peripla_BP_I"/>
</dbReference>
<dbReference type="PANTHER" id="PTHR30146">
    <property type="entry name" value="LACI-RELATED TRANSCRIPTIONAL REPRESSOR"/>
    <property type="match status" value="1"/>
</dbReference>
<sequence length="387" mass="44274">MKHGTKRDKRSRRVLVALGWYDYRLHRGIERYAEEHGWSLSANLAREKVLPWGWEGDGVLAWLGAWDELAEFVERLNKPTVDFSYRRPHLRFPRVLEDHAHAAQLVAEHFLSRGFKNFIFYSDSPNWSYEERGQGFQAALAEAGYSCLWLKWYESSWFRQDREQWSRKRLWLATKLRRAPKPVAVFAANDQHALDVLEACEFAGLKVPDEVAICGAENYLLAPDAMQTPISSVDTNLELLGYRGAELLDQLMNGRKPPTKPIRIPAAGVVVRKSSDLLAVPHPGVARSLRFIWEHSHEPISVKDLVEVAAMSRRALHKAFVEHLGRTPGQELHRVRIERARKLLAETDDKLDVIARACGYQSTNSFCVAFKHAVGMSPKQFRESLAK</sequence>
<dbReference type="Pfam" id="PF12833">
    <property type="entry name" value="HTH_18"/>
    <property type="match status" value="1"/>
</dbReference>
<accession>A0A6M1RS18</accession>
<evidence type="ECO:0000259" key="4">
    <source>
        <dbReference type="PROSITE" id="PS01124"/>
    </source>
</evidence>
<dbReference type="EMBL" id="JAAKYA010000082">
    <property type="protein sequence ID" value="NGO40197.1"/>
    <property type="molecule type" value="Genomic_DNA"/>
</dbReference>
<name>A0A6M1RS18_9BACT</name>
<dbReference type="AlphaFoldDB" id="A0A6M1RS18"/>
<dbReference type="GO" id="GO:0003700">
    <property type="term" value="F:DNA-binding transcription factor activity"/>
    <property type="evidence" value="ECO:0007669"/>
    <property type="project" value="InterPro"/>
</dbReference>